<dbReference type="OrthoDB" id="9816036at2"/>
<proteinExistence type="predicted"/>
<evidence type="ECO:0000313" key="3">
    <source>
        <dbReference type="EMBL" id="SFJ89376.1"/>
    </source>
</evidence>
<evidence type="ECO:0000256" key="1">
    <source>
        <dbReference type="SAM" id="MobiDB-lite"/>
    </source>
</evidence>
<feature type="domain" description="FRG" evidence="2">
    <location>
        <begin position="28"/>
        <end position="139"/>
    </location>
</feature>
<sequence length="308" mass="35109">MNEFIINSFEKYLTTVRDNIGVTDQKGQRKRRYFRGQTKRAFDGYDLKPSIGRYAHLNSLPPAERDRLENEVLETFSNHLLTYVNHLPRNDWEALAIAQHHGLPTRFMDWTTNPLVALYFACRDSKKDKDGNPHDSAVYVLISEPPRFSELRRQQKNGAANVDEPESAAPVSGDDDGYNDFGLDESGEATVFVDDELGTATATRPRIQTEVTKEGELSPFDISSNVIYDPPHVSPRIRAQDGVLLACHQPMQPLEEKDVLELVISQAAHDDIRRRLDQYGVFDKQLFPDLDGIAKWLKYRVFEINGMT</sequence>
<reference evidence="4" key="1">
    <citation type="submission" date="2016-10" db="EMBL/GenBank/DDBJ databases">
        <authorList>
            <person name="Varghese N."/>
            <person name="Submissions S."/>
        </authorList>
    </citation>
    <scope>NUCLEOTIDE SEQUENCE [LARGE SCALE GENOMIC DNA]</scope>
    <source>
        <strain evidence="4">DSM 5918</strain>
    </source>
</reference>
<organism evidence="3 4">
    <name type="scientific">Desulfomicrobium apsheronum</name>
    <dbReference type="NCBI Taxonomy" id="52560"/>
    <lineage>
        <taxon>Bacteria</taxon>
        <taxon>Pseudomonadati</taxon>
        <taxon>Thermodesulfobacteriota</taxon>
        <taxon>Desulfovibrionia</taxon>
        <taxon>Desulfovibrionales</taxon>
        <taxon>Desulfomicrobiaceae</taxon>
        <taxon>Desulfomicrobium</taxon>
    </lineage>
</organism>
<dbReference type="SMART" id="SM00901">
    <property type="entry name" value="FRG"/>
    <property type="match status" value="1"/>
</dbReference>
<name>A0A1I3V4V8_9BACT</name>
<dbReference type="AlphaFoldDB" id="A0A1I3V4V8"/>
<evidence type="ECO:0000259" key="2">
    <source>
        <dbReference type="SMART" id="SM00901"/>
    </source>
</evidence>
<evidence type="ECO:0000313" key="4">
    <source>
        <dbReference type="Proteomes" id="UP000198635"/>
    </source>
</evidence>
<dbReference type="Pfam" id="PF08867">
    <property type="entry name" value="FRG"/>
    <property type="match status" value="1"/>
</dbReference>
<protein>
    <submittedName>
        <fullName evidence="3">FRG domain-containing protein</fullName>
    </submittedName>
</protein>
<dbReference type="Proteomes" id="UP000198635">
    <property type="component" value="Unassembled WGS sequence"/>
</dbReference>
<feature type="region of interest" description="Disordered" evidence="1">
    <location>
        <begin position="153"/>
        <end position="180"/>
    </location>
</feature>
<dbReference type="InterPro" id="IPR014966">
    <property type="entry name" value="FRG-dom"/>
</dbReference>
<dbReference type="EMBL" id="FORX01000009">
    <property type="protein sequence ID" value="SFJ89376.1"/>
    <property type="molecule type" value="Genomic_DNA"/>
</dbReference>
<keyword evidence="4" id="KW-1185">Reference proteome</keyword>
<accession>A0A1I3V4V8</accession>
<gene>
    <name evidence="3" type="ORF">SAMN04488082_10930</name>
</gene>
<dbReference type="RefSeq" id="WP_092374902.1">
    <property type="nucleotide sequence ID" value="NZ_FORX01000009.1"/>
</dbReference>
<dbReference type="STRING" id="52560.SAMN04488082_10930"/>